<dbReference type="InterPro" id="IPR014879">
    <property type="entry name" value="Spo0A_C"/>
</dbReference>
<dbReference type="GO" id="GO:0003677">
    <property type="term" value="F:DNA binding"/>
    <property type="evidence" value="ECO:0007669"/>
    <property type="project" value="InterPro"/>
</dbReference>
<dbReference type="InterPro" id="IPR036388">
    <property type="entry name" value="WH-like_DNA-bd_sf"/>
</dbReference>
<feature type="domain" description="Sporulation initiation factor Spo0A C-terminal" evidence="1">
    <location>
        <begin position="55"/>
        <end position="156"/>
    </location>
</feature>
<reference evidence="2" key="2">
    <citation type="journal article" date="2021" name="PeerJ">
        <title>Extensive microbial diversity within the chicken gut microbiome revealed by metagenomics and culture.</title>
        <authorList>
            <person name="Gilroy R."/>
            <person name="Ravi A."/>
            <person name="Getino M."/>
            <person name="Pursley I."/>
            <person name="Horton D.L."/>
            <person name="Alikhan N.F."/>
            <person name="Baker D."/>
            <person name="Gharbi K."/>
            <person name="Hall N."/>
            <person name="Watson M."/>
            <person name="Adriaenssens E.M."/>
            <person name="Foster-Nyarko E."/>
            <person name="Jarju S."/>
            <person name="Secka A."/>
            <person name="Antonio M."/>
            <person name="Oren A."/>
            <person name="Chaudhuri R.R."/>
            <person name="La Ragione R."/>
            <person name="Hildebrand F."/>
            <person name="Pallen M.J."/>
        </authorList>
    </citation>
    <scope>NUCLEOTIDE SEQUENCE</scope>
    <source>
        <strain evidence="2">ChiBcec6-7307</strain>
    </source>
</reference>
<proteinExistence type="predicted"/>
<gene>
    <name evidence="2" type="ORF">IAC80_07600</name>
</gene>
<dbReference type="GO" id="GO:0005509">
    <property type="term" value="F:calcium ion binding"/>
    <property type="evidence" value="ECO:0007669"/>
    <property type="project" value="InterPro"/>
</dbReference>
<sequence>MNQNFAILGMFDRNSIMSVIDQQPPTYKFIVAAVNSGANPDEIFQKENVLSKEKEILNNLGIRCNLLGYNYILDALHMIRKSPDTLKNITKELYPELARQHRTQPCNIERAIRHAIEHAWNMGNVELKNKIFGYTISPEKGRPSNGEFLAAVAHYLNY</sequence>
<organism evidence="2 3">
    <name type="scientific">Candidatus Merdiplasma excrementigallinarum</name>
    <dbReference type="NCBI Taxonomy" id="2840864"/>
    <lineage>
        <taxon>Bacteria</taxon>
        <taxon>Bacillati</taxon>
        <taxon>Bacillota</taxon>
        <taxon>Clostridia</taxon>
        <taxon>Lachnospirales</taxon>
        <taxon>Lachnospiraceae</taxon>
        <taxon>Lachnospiraceae incertae sedis</taxon>
        <taxon>Candidatus Merdiplasma</taxon>
    </lineage>
</organism>
<evidence type="ECO:0000313" key="3">
    <source>
        <dbReference type="Proteomes" id="UP000886889"/>
    </source>
</evidence>
<evidence type="ECO:0000313" key="2">
    <source>
        <dbReference type="EMBL" id="HIV23792.1"/>
    </source>
</evidence>
<keyword evidence="2" id="KW-0396">Initiation factor</keyword>
<dbReference type="GO" id="GO:0005737">
    <property type="term" value="C:cytoplasm"/>
    <property type="evidence" value="ECO:0007669"/>
    <property type="project" value="InterPro"/>
</dbReference>
<dbReference type="InterPro" id="IPR016032">
    <property type="entry name" value="Sig_transdc_resp-reg_C-effctor"/>
</dbReference>
<dbReference type="AlphaFoldDB" id="A0A9D1P0H3"/>
<dbReference type="GO" id="GO:0003700">
    <property type="term" value="F:DNA-binding transcription factor activity"/>
    <property type="evidence" value="ECO:0007669"/>
    <property type="project" value="InterPro"/>
</dbReference>
<dbReference type="GO" id="GO:0003743">
    <property type="term" value="F:translation initiation factor activity"/>
    <property type="evidence" value="ECO:0007669"/>
    <property type="project" value="UniProtKB-KW"/>
</dbReference>
<dbReference type="Gene3D" id="1.10.10.10">
    <property type="entry name" value="Winged helix-like DNA-binding domain superfamily/Winged helix DNA-binding domain"/>
    <property type="match status" value="1"/>
</dbReference>
<evidence type="ECO:0000259" key="1">
    <source>
        <dbReference type="Pfam" id="PF08769"/>
    </source>
</evidence>
<dbReference type="Proteomes" id="UP000886889">
    <property type="component" value="Unassembled WGS sequence"/>
</dbReference>
<name>A0A9D1P0H3_9FIRM</name>
<protein>
    <submittedName>
        <fullName evidence="2">Sporulation initiation factor Spo0A C-terminal domain-containing protein</fullName>
    </submittedName>
</protein>
<keyword evidence="2" id="KW-0648">Protein biosynthesis</keyword>
<dbReference type="SUPFAM" id="SSF46894">
    <property type="entry name" value="C-terminal effector domain of the bipartite response regulators"/>
    <property type="match status" value="1"/>
</dbReference>
<accession>A0A9D1P0H3</accession>
<dbReference type="GO" id="GO:0042173">
    <property type="term" value="P:regulation of sporulation resulting in formation of a cellular spore"/>
    <property type="evidence" value="ECO:0007669"/>
    <property type="project" value="InterPro"/>
</dbReference>
<dbReference type="EMBL" id="DVOS01000061">
    <property type="protein sequence ID" value="HIV23792.1"/>
    <property type="molecule type" value="Genomic_DNA"/>
</dbReference>
<reference evidence="2" key="1">
    <citation type="submission" date="2020-10" db="EMBL/GenBank/DDBJ databases">
        <authorList>
            <person name="Gilroy R."/>
        </authorList>
    </citation>
    <scope>NUCLEOTIDE SEQUENCE</scope>
    <source>
        <strain evidence="2">ChiBcec6-7307</strain>
    </source>
</reference>
<comment type="caution">
    <text evidence="2">The sequence shown here is derived from an EMBL/GenBank/DDBJ whole genome shotgun (WGS) entry which is preliminary data.</text>
</comment>
<dbReference type="Pfam" id="PF08769">
    <property type="entry name" value="Spo0A_C"/>
    <property type="match status" value="1"/>
</dbReference>